<sequence>MIDNILAGNKLSNFRIEDKKGRYKNVKFKDKAVFPFRGTDSMG</sequence>
<dbReference type="Proteomes" id="UP000199701">
    <property type="component" value="Unassembled WGS sequence"/>
</dbReference>
<evidence type="ECO:0000313" key="2">
    <source>
        <dbReference type="Proteomes" id="UP000199701"/>
    </source>
</evidence>
<accession>A0A1I0ND85</accession>
<reference evidence="1 2" key="1">
    <citation type="submission" date="2016-10" db="EMBL/GenBank/DDBJ databases">
        <authorList>
            <person name="de Groot N.N."/>
        </authorList>
    </citation>
    <scope>NUCLEOTIDE SEQUENCE [LARGE SCALE GENOMIC DNA]</scope>
    <source>
        <strain evidence="1 2">DSM 9179</strain>
    </source>
</reference>
<dbReference type="STRING" id="99656.SAMN05421659_1034"/>
<dbReference type="EMBL" id="FOJI01000003">
    <property type="protein sequence ID" value="SEV99020.1"/>
    <property type="molecule type" value="Genomic_DNA"/>
</dbReference>
<keyword evidence="2" id="KW-1185">Reference proteome</keyword>
<name>A0A1I0ND85_9FIRM</name>
<proteinExistence type="predicted"/>
<dbReference type="AlphaFoldDB" id="A0A1I0ND85"/>
<evidence type="ECO:0000313" key="1">
    <source>
        <dbReference type="EMBL" id="SEV99020.1"/>
    </source>
</evidence>
<gene>
    <name evidence="1" type="ORF">SAMN05421659_1034</name>
</gene>
<organism evidence="1 2">
    <name type="scientific">[Clostridium] fimetarium</name>
    <dbReference type="NCBI Taxonomy" id="99656"/>
    <lineage>
        <taxon>Bacteria</taxon>
        <taxon>Bacillati</taxon>
        <taxon>Bacillota</taxon>
        <taxon>Clostridia</taxon>
        <taxon>Lachnospirales</taxon>
        <taxon>Lachnospiraceae</taxon>
    </lineage>
</organism>
<protein>
    <submittedName>
        <fullName evidence="1">Uncharacterized protein</fullName>
    </submittedName>
</protein>